<feature type="domain" description="Reverse transcriptase" evidence="1">
    <location>
        <begin position="1"/>
        <end position="137"/>
    </location>
</feature>
<dbReference type="PANTHER" id="PTHR33332">
    <property type="entry name" value="REVERSE TRANSCRIPTASE DOMAIN-CONTAINING PROTEIN"/>
    <property type="match status" value="1"/>
</dbReference>
<dbReference type="InterPro" id="IPR000477">
    <property type="entry name" value="RT_dom"/>
</dbReference>
<dbReference type="OrthoDB" id="415068at2759"/>
<sequence length="148" mass="16740">MILKSYLSQRKYQVKFEDELSNIYNIKASVPQGSVLGPILYSIYTADLRSTSEVETATYADDTACLASDICPDRASQKLQIQLDKNDQWLTKWRIKYSASKSKHITFTLRKDNCPPVTMGGKKLPSETTVKYLGLHLDRTDLGTPCQK</sequence>
<proteinExistence type="predicted"/>
<dbReference type="PROSITE" id="PS50878">
    <property type="entry name" value="RT_POL"/>
    <property type="match status" value="1"/>
</dbReference>
<protein>
    <submittedName>
        <fullName evidence="2">Jg14353 protein</fullName>
    </submittedName>
</protein>
<dbReference type="Proteomes" id="UP000838756">
    <property type="component" value="Unassembled WGS sequence"/>
</dbReference>
<evidence type="ECO:0000313" key="3">
    <source>
        <dbReference type="Proteomes" id="UP000838756"/>
    </source>
</evidence>
<gene>
    <name evidence="2" type="primary">jg14353</name>
    <name evidence="2" type="ORF">PAEG_LOCUS11681</name>
</gene>
<dbReference type="AlphaFoldDB" id="A0A8S4RCE0"/>
<keyword evidence="3" id="KW-1185">Reference proteome</keyword>
<organism evidence="2 3">
    <name type="scientific">Pararge aegeria aegeria</name>
    <dbReference type="NCBI Taxonomy" id="348720"/>
    <lineage>
        <taxon>Eukaryota</taxon>
        <taxon>Metazoa</taxon>
        <taxon>Ecdysozoa</taxon>
        <taxon>Arthropoda</taxon>
        <taxon>Hexapoda</taxon>
        <taxon>Insecta</taxon>
        <taxon>Pterygota</taxon>
        <taxon>Neoptera</taxon>
        <taxon>Endopterygota</taxon>
        <taxon>Lepidoptera</taxon>
        <taxon>Glossata</taxon>
        <taxon>Ditrysia</taxon>
        <taxon>Papilionoidea</taxon>
        <taxon>Nymphalidae</taxon>
        <taxon>Satyrinae</taxon>
        <taxon>Satyrini</taxon>
        <taxon>Parargina</taxon>
        <taxon>Pararge</taxon>
    </lineage>
</organism>
<dbReference type="EMBL" id="CAKXAJ010024997">
    <property type="protein sequence ID" value="CAH2233749.1"/>
    <property type="molecule type" value="Genomic_DNA"/>
</dbReference>
<evidence type="ECO:0000313" key="2">
    <source>
        <dbReference type="EMBL" id="CAH2233749.1"/>
    </source>
</evidence>
<dbReference type="Pfam" id="PF00078">
    <property type="entry name" value="RVT_1"/>
    <property type="match status" value="1"/>
</dbReference>
<evidence type="ECO:0000259" key="1">
    <source>
        <dbReference type="PROSITE" id="PS50878"/>
    </source>
</evidence>
<name>A0A8S4RCE0_9NEOP</name>
<comment type="caution">
    <text evidence="2">The sequence shown here is derived from an EMBL/GenBank/DDBJ whole genome shotgun (WGS) entry which is preliminary data.</text>
</comment>
<accession>A0A8S4RCE0</accession>
<reference evidence="2" key="1">
    <citation type="submission" date="2022-03" db="EMBL/GenBank/DDBJ databases">
        <authorList>
            <person name="Lindestad O."/>
        </authorList>
    </citation>
    <scope>NUCLEOTIDE SEQUENCE</scope>
</reference>